<dbReference type="SUPFAM" id="SSF53807">
    <property type="entry name" value="Helical backbone' metal receptor"/>
    <property type="match status" value="1"/>
</dbReference>
<sequence>MKKIMLTIMAILIISSFAGCIGDNTPVDDEITTVNIVDTIGREVDVPKEVNSIVCVGSGSLRLLTYLDAVDMISGVENSETKPTGRPYSLANTKIYSSLPIIGQGGSDPKPNPEAIIAVNPDVLFITYVDKQTADELQLQTGVPVVVLSYGGASRASFEINSVYGSLTLAGDIIGKENRADDVIEFMKQNFEDLNQKTKNITENEKPTVYLGGIAKSGSQGITSTQYKFLPFEALGAKNVVNELELGNDPQQTFVDKERLISWNPDYIFIDEGSFNGIKEEYGKNPELFNSFTAFNGGNTHAVLPITSYTINIGTLLADSYYIGKTIYPDQFNDVNPEENADDIYSFLVGEGVYNQMKSDYGGFGKIDSNTFEIK</sequence>
<evidence type="ECO:0000313" key="3">
    <source>
        <dbReference type="Proteomes" id="UP000239462"/>
    </source>
</evidence>
<protein>
    <submittedName>
        <fullName evidence="2">Periplasmic binding protein</fullName>
    </submittedName>
</protein>
<dbReference type="CDD" id="cd01147">
    <property type="entry name" value="HemV-2"/>
    <property type="match status" value="1"/>
</dbReference>
<dbReference type="Gene3D" id="3.40.50.1980">
    <property type="entry name" value="Nitrogenase molybdenum iron protein domain"/>
    <property type="match status" value="2"/>
</dbReference>
<proteinExistence type="predicted"/>
<accession>A0A2L1C8P5</accession>
<dbReference type="InterPro" id="IPR002491">
    <property type="entry name" value="ABC_transptr_periplasmic_BD"/>
</dbReference>
<dbReference type="Proteomes" id="UP000239462">
    <property type="component" value="Chromosome"/>
</dbReference>
<evidence type="ECO:0000313" key="2">
    <source>
        <dbReference type="EMBL" id="AVB75707.1"/>
    </source>
</evidence>
<dbReference type="PROSITE" id="PS50983">
    <property type="entry name" value="FE_B12_PBP"/>
    <property type="match status" value="1"/>
</dbReference>
<dbReference type="KEGG" id="mmad:MMJJ_02900"/>
<dbReference type="AlphaFoldDB" id="A0A2L1C8P5"/>
<dbReference type="RefSeq" id="WP_104837364.1">
    <property type="nucleotide sequence ID" value="NZ_CP026606.1"/>
</dbReference>
<evidence type="ECO:0000259" key="1">
    <source>
        <dbReference type="PROSITE" id="PS50983"/>
    </source>
</evidence>
<gene>
    <name evidence="2" type="ORF">MMJJ_02900</name>
</gene>
<reference evidence="3" key="1">
    <citation type="journal article" date="2018" name="Genome Announc.">
        <title>Complete Genome Sequence of the Methanococcus maripaludis Type Strain JJ (DSM 2067), a Model for Selenoprotein Synthesis in Archaea.</title>
        <authorList>
            <person name="Poehlein A."/>
            <person name="Heym D."/>
            <person name="Quitzke V."/>
            <person name="Fersch J."/>
            <person name="Daniel R."/>
            <person name="Rother M."/>
        </authorList>
    </citation>
    <scope>NUCLEOTIDE SEQUENCE [LARGE SCALE GENOMIC DNA]</scope>
    <source>
        <strain evidence="3">DSM 2067</strain>
    </source>
</reference>
<dbReference type="InterPro" id="IPR050902">
    <property type="entry name" value="ABC_Transporter_SBP"/>
</dbReference>
<dbReference type="PROSITE" id="PS51257">
    <property type="entry name" value="PROKAR_LIPOPROTEIN"/>
    <property type="match status" value="1"/>
</dbReference>
<dbReference type="PANTHER" id="PTHR30535:SF34">
    <property type="entry name" value="MOLYBDATE-BINDING PROTEIN MOLA"/>
    <property type="match status" value="1"/>
</dbReference>
<dbReference type="Pfam" id="PF01497">
    <property type="entry name" value="Peripla_BP_2"/>
    <property type="match status" value="1"/>
</dbReference>
<dbReference type="GeneID" id="36101385"/>
<dbReference type="EMBL" id="CP026606">
    <property type="protein sequence ID" value="AVB75707.1"/>
    <property type="molecule type" value="Genomic_DNA"/>
</dbReference>
<feature type="domain" description="Fe/B12 periplasmic-binding" evidence="1">
    <location>
        <begin position="52"/>
        <end position="331"/>
    </location>
</feature>
<organism evidence="2 3">
    <name type="scientific">Methanococcus maripaludis</name>
    <name type="common">Methanococcus deltae</name>
    <dbReference type="NCBI Taxonomy" id="39152"/>
    <lineage>
        <taxon>Archaea</taxon>
        <taxon>Methanobacteriati</taxon>
        <taxon>Methanobacteriota</taxon>
        <taxon>Methanomada group</taxon>
        <taxon>Methanococci</taxon>
        <taxon>Methanococcales</taxon>
        <taxon>Methanococcaceae</taxon>
        <taxon>Methanococcus</taxon>
    </lineage>
</organism>
<name>A0A2L1C8P5_METMI</name>
<dbReference type="PANTHER" id="PTHR30535">
    <property type="entry name" value="VITAMIN B12-BINDING PROTEIN"/>
    <property type="match status" value="1"/>
</dbReference>